<evidence type="ECO:0000313" key="4">
    <source>
        <dbReference type="Proteomes" id="UP000027647"/>
    </source>
</evidence>
<name>A0A074MUZ4_ERYLO</name>
<dbReference type="STRING" id="1044.EH31_12415"/>
<dbReference type="EMBL" id="JMIW01000005">
    <property type="protein sequence ID" value="KEO89442.1"/>
    <property type="molecule type" value="Genomic_DNA"/>
</dbReference>
<comment type="caution">
    <text evidence="3">The sequence shown here is derived from an EMBL/GenBank/DDBJ whole genome shotgun (WGS) entry which is preliminary data.</text>
</comment>
<dbReference type="Gene3D" id="1.10.10.2520">
    <property type="entry name" value="Cell wall hydrolase SleB, domain 1"/>
    <property type="match status" value="1"/>
</dbReference>
<feature type="signal peptide" evidence="1">
    <location>
        <begin position="1"/>
        <end position="26"/>
    </location>
</feature>
<dbReference type="OrthoDB" id="9785345at2"/>
<accession>A0A074MUZ4</accession>
<protein>
    <submittedName>
        <fullName evidence="3">Hydrolase</fullName>
    </submittedName>
</protein>
<keyword evidence="4" id="KW-1185">Reference proteome</keyword>
<dbReference type="AlphaFoldDB" id="A0A074MUZ4"/>
<dbReference type="Proteomes" id="UP000027647">
    <property type="component" value="Unassembled WGS sequence"/>
</dbReference>
<organism evidence="3 4">
    <name type="scientific">Erythrobacter longus</name>
    <dbReference type="NCBI Taxonomy" id="1044"/>
    <lineage>
        <taxon>Bacteria</taxon>
        <taxon>Pseudomonadati</taxon>
        <taxon>Pseudomonadota</taxon>
        <taxon>Alphaproteobacteria</taxon>
        <taxon>Sphingomonadales</taxon>
        <taxon>Erythrobacteraceae</taxon>
        <taxon>Erythrobacter/Porphyrobacter group</taxon>
        <taxon>Erythrobacter</taxon>
    </lineage>
</organism>
<keyword evidence="3" id="KW-0378">Hydrolase</keyword>
<feature type="chain" id="PRO_5001699082" evidence="1">
    <location>
        <begin position="27"/>
        <end position="225"/>
    </location>
</feature>
<evidence type="ECO:0000256" key="1">
    <source>
        <dbReference type="SAM" id="SignalP"/>
    </source>
</evidence>
<dbReference type="GO" id="GO:0016787">
    <property type="term" value="F:hydrolase activity"/>
    <property type="evidence" value="ECO:0007669"/>
    <property type="project" value="UniProtKB-KW"/>
</dbReference>
<sequence length="225" mass="24818">MSRKTYSYSAAAIVAVAALSFSSADGAEAFAQDLIAQDEVVEEQSQTVEAETIEIVPQNPSSQEIAFVANEVVQPVVEPVVDAPIEASSLRELVSSIDQNATLSEQLRCLAGAVYFESRGEPLNGQLAVAEVVINRAQDNRWPASYCGVVYQRAQFSFVRGGKMPSINTSSATWRRAKAVAKIAHDNLWQSEANEAVYFHANYVRPKWSRTKTRVTQIDTHVFYR</sequence>
<dbReference type="eggNOG" id="COG3773">
    <property type="taxonomic scope" value="Bacteria"/>
</dbReference>
<dbReference type="InterPro" id="IPR011105">
    <property type="entry name" value="Cell_wall_hydrolase_SleB"/>
</dbReference>
<proteinExistence type="predicted"/>
<evidence type="ECO:0000259" key="2">
    <source>
        <dbReference type="Pfam" id="PF07486"/>
    </source>
</evidence>
<gene>
    <name evidence="3" type="ORF">EH31_12415</name>
</gene>
<feature type="domain" description="Cell wall hydrolase SleB" evidence="2">
    <location>
        <begin position="120"/>
        <end position="224"/>
    </location>
</feature>
<reference evidence="3 4" key="1">
    <citation type="submission" date="2014-04" db="EMBL/GenBank/DDBJ databases">
        <title>A comprehensive comparison of genomes of Erythrobacter spp. strains.</title>
        <authorList>
            <person name="Zheng Q."/>
        </authorList>
    </citation>
    <scope>NUCLEOTIDE SEQUENCE [LARGE SCALE GENOMIC DNA]</scope>
    <source>
        <strain evidence="3 4">DSM 6997</strain>
    </source>
</reference>
<dbReference type="RefSeq" id="WP_034960584.1">
    <property type="nucleotide sequence ID" value="NZ_JMIW01000005.1"/>
</dbReference>
<dbReference type="Pfam" id="PF07486">
    <property type="entry name" value="Hydrolase_2"/>
    <property type="match status" value="1"/>
</dbReference>
<dbReference type="InterPro" id="IPR042047">
    <property type="entry name" value="SleB_dom1"/>
</dbReference>
<keyword evidence="1" id="KW-0732">Signal</keyword>
<evidence type="ECO:0000313" key="3">
    <source>
        <dbReference type="EMBL" id="KEO89442.1"/>
    </source>
</evidence>